<organism evidence="3 4">
    <name type="scientific">Natronoarchaeum philippinense</name>
    <dbReference type="NCBI Taxonomy" id="558529"/>
    <lineage>
        <taxon>Archaea</taxon>
        <taxon>Methanobacteriati</taxon>
        <taxon>Methanobacteriota</taxon>
        <taxon>Stenosarchaea group</taxon>
        <taxon>Halobacteria</taxon>
        <taxon>Halobacteriales</taxon>
        <taxon>Natronoarchaeaceae</taxon>
    </lineage>
</organism>
<evidence type="ECO:0000313" key="3">
    <source>
        <dbReference type="EMBL" id="SNZ17040.1"/>
    </source>
</evidence>
<evidence type="ECO:0000259" key="1">
    <source>
        <dbReference type="Pfam" id="PF01408"/>
    </source>
</evidence>
<dbReference type="Proteomes" id="UP000219453">
    <property type="component" value="Unassembled WGS sequence"/>
</dbReference>
<dbReference type="InterPro" id="IPR036291">
    <property type="entry name" value="NAD(P)-bd_dom_sf"/>
</dbReference>
<reference evidence="3 4" key="1">
    <citation type="submission" date="2017-09" db="EMBL/GenBank/DDBJ databases">
        <authorList>
            <person name="Ehlers B."/>
            <person name="Leendertz F.H."/>
        </authorList>
    </citation>
    <scope>NUCLEOTIDE SEQUENCE [LARGE SCALE GENOMIC DNA]</scope>
    <source>
        <strain evidence="3 4">DSM 27208</strain>
    </source>
</reference>
<keyword evidence="4" id="KW-1185">Reference proteome</keyword>
<protein>
    <submittedName>
        <fullName evidence="3">Predicted dehydrogenase</fullName>
    </submittedName>
</protein>
<name>A0A285P5N6_NATPI</name>
<dbReference type="Pfam" id="PF01408">
    <property type="entry name" value="GFO_IDH_MocA"/>
    <property type="match status" value="1"/>
</dbReference>
<dbReference type="SUPFAM" id="SSF51735">
    <property type="entry name" value="NAD(P)-binding Rossmann-fold domains"/>
    <property type="match status" value="1"/>
</dbReference>
<dbReference type="PANTHER" id="PTHR43249:SF1">
    <property type="entry name" value="D-GLUCOSIDE 3-DEHYDROGENASE"/>
    <property type="match status" value="1"/>
</dbReference>
<gene>
    <name evidence="3" type="ORF">SAMN06269185_2862</name>
</gene>
<dbReference type="InterPro" id="IPR000683">
    <property type="entry name" value="Gfo/Idh/MocA-like_OxRdtase_N"/>
</dbReference>
<proteinExistence type="predicted"/>
<dbReference type="Pfam" id="PF22725">
    <property type="entry name" value="GFO_IDH_MocA_C3"/>
    <property type="match status" value="1"/>
</dbReference>
<dbReference type="AlphaFoldDB" id="A0A285P5N6"/>
<feature type="domain" description="GFO/IDH/MocA-like oxidoreductase" evidence="2">
    <location>
        <begin position="133"/>
        <end position="268"/>
    </location>
</feature>
<evidence type="ECO:0000313" key="4">
    <source>
        <dbReference type="Proteomes" id="UP000219453"/>
    </source>
</evidence>
<dbReference type="InterPro" id="IPR055170">
    <property type="entry name" value="GFO_IDH_MocA-like_dom"/>
</dbReference>
<dbReference type="EMBL" id="OBEJ01000004">
    <property type="protein sequence ID" value="SNZ17040.1"/>
    <property type="molecule type" value="Genomic_DNA"/>
</dbReference>
<dbReference type="SUPFAM" id="SSF55347">
    <property type="entry name" value="Glyceraldehyde-3-phosphate dehydrogenase-like, C-terminal domain"/>
    <property type="match status" value="1"/>
</dbReference>
<sequence length="362" mass="39234">MTMPETYRTAIAGVGAVAEMHARSIADLDAATLVAGSCRTESTGREFASEHDCSWYADTEGMLDDADPDVLIICTPSGAHLEPTLAAAERGIDVLCEKPLEITTERIDRMIDAAESADIALGGVFQQRFTDVFQTVHDAADEGRFGTLSVANAYVPWWREDEYYADAWQGTEDLDGGGALMNQSIHGIDAMQWLASAAMDLDRDENPVEEVVAYTALRGHDDEYVEVEDTAVAALRYRNGAVGQVLGATSMYPGSLRRVQLGGRDGTAEVREDELVTWEFRDERDADAEIRETFSEQGGASGGAADPMDIDYADHRRNLAAFLGSLDSDDPYALDATEARKAVAIIEAIYESADAGEPVRLS</sequence>
<feature type="domain" description="Gfo/Idh/MocA-like oxidoreductase N-terminal" evidence="1">
    <location>
        <begin position="8"/>
        <end position="118"/>
    </location>
</feature>
<dbReference type="Gene3D" id="3.30.360.10">
    <property type="entry name" value="Dihydrodipicolinate Reductase, domain 2"/>
    <property type="match status" value="1"/>
</dbReference>
<dbReference type="InterPro" id="IPR052515">
    <property type="entry name" value="Gfo/Idh/MocA_Oxidoreductase"/>
</dbReference>
<dbReference type="PANTHER" id="PTHR43249">
    <property type="entry name" value="UDP-N-ACETYL-2-AMINO-2-DEOXY-D-GLUCURONATE OXIDASE"/>
    <property type="match status" value="1"/>
</dbReference>
<evidence type="ECO:0000259" key="2">
    <source>
        <dbReference type="Pfam" id="PF22725"/>
    </source>
</evidence>
<accession>A0A285P5N6</accession>
<dbReference type="GO" id="GO:0000166">
    <property type="term" value="F:nucleotide binding"/>
    <property type="evidence" value="ECO:0007669"/>
    <property type="project" value="InterPro"/>
</dbReference>
<dbReference type="Gene3D" id="3.40.50.720">
    <property type="entry name" value="NAD(P)-binding Rossmann-like Domain"/>
    <property type="match status" value="1"/>
</dbReference>